<dbReference type="Proteomes" id="UP001596137">
    <property type="component" value="Unassembled WGS sequence"/>
</dbReference>
<keyword evidence="3 9" id="KW-0347">Helicase</keyword>
<gene>
    <name evidence="11" type="ORF">ACFP1K_04740</name>
</gene>
<evidence type="ECO:0000313" key="11">
    <source>
        <dbReference type="EMBL" id="MFC6080452.1"/>
    </source>
</evidence>
<organism evidence="11 12">
    <name type="scientific">Sphaerisporangium aureirubrum</name>
    <dbReference type="NCBI Taxonomy" id="1544736"/>
    <lineage>
        <taxon>Bacteria</taxon>
        <taxon>Bacillati</taxon>
        <taxon>Actinomycetota</taxon>
        <taxon>Actinomycetes</taxon>
        <taxon>Streptosporangiales</taxon>
        <taxon>Streptosporangiaceae</taxon>
        <taxon>Sphaerisporangium</taxon>
    </lineage>
</organism>
<evidence type="ECO:0000256" key="7">
    <source>
        <dbReference type="ARBA" id="ARBA00034808"/>
    </source>
</evidence>
<keyword evidence="1 9" id="KW-0547">Nucleotide-binding</keyword>
<keyword evidence="2 9" id="KW-0378">Hydrolase</keyword>
<reference evidence="12" key="1">
    <citation type="journal article" date="2019" name="Int. J. Syst. Evol. Microbiol.">
        <title>The Global Catalogue of Microorganisms (GCM) 10K type strain sequencing project: providing services to taxonomists for standard genome sequencing and annotation.</title>
        <authorList>
            <consortium name="The Broad Institute Genomics Platform"/>
            <consortium name="The Broad Institute Genome Sequencing Center for Infectious Disease"/>
            <person name="Wu L."/>
            <person name="Ma J."/>
        </authorList>
    </citation>
    <scope>NUCLEOTIDE SEQUENCE [LARGE SCALE GENOMIC DNA]</scope>
    <source>
        <strain evidence="12">JCM 30346</strain>
    </source>
</reference>
<evidence type="ECO:0000256" key="8">
    <source>
        <dbReference type="ARBA" id="ARBA00048988"/>
    </source>
</evidence>
<evidence type="ECO:0000313" key="12">
    <source>
        <dbReference type="Proteomes" id="UP001596137"/>
    </source>
</evidence>
<evidence type="ECO:0000259" key="10">
    <source>
        <dbReference type="PROSITE" id="PS51198"/>
    </source>
</evidence>
<evidence type="ECO:0000256" key="3">
    <source>
        <dbReference type="ARBA" id="ARBA00022806"/>
    </source>
</evidence>
<dbReference type="PANTHER" id="PTHR11070">
    <property type="entry name" value="UVRD / RECB / PCRA DNA HELICASE FAMILY MEMBER"/>
    <property type="match status" value="1"/>
</dbReference>
<sequence length="700" mass="77450">MPRLGLTREALQHYSKLDKSTQKSINDAIAAFTIGGHGRLEMVPRARDPRIRLFRFSGGTYGVLLASGDGLHLLLAILTHDEAVRFAVTMRASVNLVTGVLELRHETGLEHFRAALHREAEATDARLFGHVGEDQLAELGIDPEITELVRLIVTRDHLIALQRLIPELQFEALLALASGTSYAQAHAEVKAYQVEQMGAPVDPADLATAMRRSPSDVVLVDDADDWREILAHPIDAWRIFLHPAQRSLAYRDRYTGPVLVTGGPGTGKTVTLLHRAHYLAKRWAGRSGTPVLVTTFSRSLARALRSQLRLLIRDDEVLDRIRVSTVDALAYEIVKRAHGREPAIIDDRTLLSRFSDAAKAVHAPFTARFLQEEWLRVILPQRISSLPQYLGCDRPGRGRSLSRGQRHLVWAAVERVTAGLTTRGEWVLPQLCELAAEELAKGEAFAYRNVLVDEAQDLHPAHWRLLRAVVASGPDDLFLVGDPHQRIYDHRVSLASLGVSVRGRSHKLKISYRTTQQILTWATPKLGGHLAAGLDGGSDDLAGFHSPTNGRRPVVRAFADQDQELAALVDQIRSWQAEGVELAAIGVASRSNELIRAARRALHTGGIEWVDLESDVSSDALRTGTMHGMKGREFRCVAVIGVRAGVVPMRAAITPQEEDPKVHERDTQRERCLLFVASTRARDVLYISYHGTPSSFLEEG</sequence>
<dbReference type="InterPro" id="IPR014017">
    <property type="entry name" value="DNA_helicase_UvrD-like_C"/>
</dbReference>
<evidence type="ECO:0000256" key="5">
    <source>
        <dbReference type="ARBA" id="ARBA00023235"/>
    </source>
</evidence>
<proteinExistence type="predicted"/>
<dbReference type="RefSeq" id="WP_380747225.1">
    <property type="nucleotide sequence ID" value="NZ_JBHSRF010000004.1"/>
</dbReference>
<dbReference type="EMBL" id="JBHSRF010000004">
    <property type="protein sequence ID" value="MFC6080452.1"/>
    <property type="molecule type" value="Genomic_DNA"/>
</dbReference>
<dbReference type="Pfam" id="PF13361">
    <property type="entry name" value="UvrD_C"/>
    <property type="match status" value="1"/>
</dbReference>
<dbReference type="InterPro" id="IPR014016">
    <property type="entry name" value="UvrD-like_ATP-bd"/>
</dbReference>
<keyword evidence="12" id="KW-1185">Reference proteome</keyword>
<keyword evidence="5" id="KW-0413">Isomerase</keyword>
<dbReference type="PROSITE" id="PS51198">
    <property type="entry name" value="UVRD_HELICASE_ATP_BIND"/>
    <property type="match status" value="1"/>
</dbReference>
<feature type="binding site" evidence="9">
    <location>
        <begin position="262"/>
        <end position="269"/>
    </location>
    <ligand>
        <name>ATP</name>
        <dbReference type="ChEBI" id="CHEBI:30616"/>
    </ligand>
</feature>
<dbReference type="InterPro" id="IPR027417">
    <property type="entry name" value="P-loop_NTPase"/>
</dbReference>
<protein>
    <recommendedName>
        <fullName evidence="7">DNA 3'-5' helicase</fullName>
        <ecNumber evidence="7">5.6.2.4</ecNumber>
    </recommendedName>
</protein>
<feature type="domain" description="UvrD-like helicase ATP-binding" evidence="10">
    <location>
        <begin position="241"/>
        <end position="515"/>
    </location>
</feature>
<comment type="catalytic activity">
    <reaction evidence="8">
        <text>ATP + H2O = ADP + phosphate + H(+)</text>
        <dbReference type="Rhea" id="RHEA:13065"/>
        <dbReference type="ChEBI" id="CHEBI:15377"/>
        <dbReference type="ChEBI" id="CHEBI:15378"/>
        <dbReference type="ChEBI" id="CHEBI:30616"/>
        <dbReference type="ChEBI" id="CHEBI:43474"/>
        <dbReference type="ChEBI" id="CHEBI:456216"/>
        <dbReference type="EC" id="5.6.2.4"/>
    </reaction>
</comment>
<evidence type="ECO:0000256" key="6">
    <source>
        <dbReference type="ARBA" id="ARBA00034617"/>
    </source>
</evidence>
<evidence type="ECO:0000256" key="2">
    <source>
        <dbReference type="ARBA" id="ARBA00022801"/>
    </source>
</evidence>
<accession>A0ABW1ND58</accession>
<name>A0ABW1ND58_9ACTN</name>
<dbReference type="InterPro" id="IPR000212">
    <property type="entry name" value="DNA_helicase_UvrD/REP"/>
</dbReference>
<keyword evidence="4 9" id="KW-0067">ATP-binding</keyword>
<dbReference type="EC" id="5.6.2.4" evidence="7"/>
<evidence type="ECO:0000256" key="9">
    <source>
        <dbReference type="PROSITE-ProRule" id="PRU00560"/>
    </source>
</evidence>
<comment type="caution">
    <text evidence="11">The sequence shown here is derived from an EMBL/GenBank/DDBJ whole genome shotgun (WGS) entry which is preliminary data.</text>
</comment>
<comment type="catalytic activity">
    <reaction evidence="6">
        <text>Couples ATP hydrolysis with the unwinding of duplex DNA by translocating in the 3'-5' direction.</text>
        <dbReference type="EC" id="5.6.2.4"/>
    </reaction>
</comment>
<dbReference type="SUPFAM" id="SSF52540">
    <property type="entry name" value="P-loop containing nucleoside triphosphate hydrolases"/>
    <property type="match status" value="1"/>
</dbReference>
<dbReference type="Pfam" id="PF13245">
    <property type="entry name" value="AAA_19"/>
    <property type="match status" value="1"/>
</dbReference>
<dbReference type="PANTHER" id="PTHR11070:SF45">
    <property type="entry name" value="DNA 3'-5' HELICASE"/>
    <property type="match status" value="1"/>
</dbReference>
<evidence type="ECO:0000256" key="1">
    <source>
        <dbReference type="ARBA" id="ARBA00022741"/>
    </source>
</evidence>
<evidence type="ECO:0000256" key="4">
    <source>
        <dbReference type="ARBA" id="ARBA00022840"/>
    </source>
</evidence>
<dbReference type="Gene3D" id="3.40.50.300">
    <property type="entry name" value="P-loop containing nucleotide triphosphate hydrolases"/>
    <property type="match status" value="2"/>
</dbReference>